<protein>
    <submittedName>
        <fullName evidence="1">Uncharacterized protein</fullName>
    </submittedName>
</protein>
<proteinExistence type="predicted"/>
<keyword evidence="2" id="KW-1185">Reference proteome</keyword>
<accession>A0ACB8HMC2</accession>
<organism evidence="1 2">
    <name type="scientific">Sphagnum magellanicum</name>
    <dbReference type="NCBI Taxonomy" id="128215"/>
    <lineage>
        <taxon>Eukaryota</taxon>
        <taxon>Viridiplantae</taxon>
        <taxon>Streptophyta</taxon>
        <taxon>Embryophyta</taxon>
        <taxon>Bryophyta</taxon>
        <taxon>Sphagnophytina</taxon>
        <taxon>Sphagnopsida</taxon>
        <taxon>Sphagnales</taxon>
        <taxon>Sphagnaceae</taxon>
        <taxon>Sphagnum</taxon>
    </lineage>
</organism>
<dbReference type="EMBL" id="CM038913">
    <property type="protein sequence ID" value="KAH9557397.1"/>
    <property type="molecule type" value="Genomic_DNA"/>
</dbReference>
<evidence type="ECO:0000313" key="1">
    <source>
        <dbReference type="EMBL" id="KAH9557397.1"/>
    </source>
</evidence>
<comment type="caution">
    <text evidence="1">The sequence shown here is derived from an EMBL/GenBank/DDBJ whole genome shotgun (WGS) entry which is preliminary data.</text>
</comment>
<gene>
    <name evidence="1" type="ORF">CY35_07G083200</name>
</gene>
<dbReference type="Proteomes" id="UP000828922">
    <property type="component" value="Linkage Group LG07"/>
</dbReference>
<sequence>MVVTKVTSTGTFKKRQRLNSPSKLDEFLLDLTTEEEEREGKDVLSLFSSSRSNSLFKSYFRSEDKDSFPSSSSSSDHQAEVSGIDRLLNENERDVGDHQSEETQIGVSGAQGWLGKHRSQSVSLRFTPEWIEVQADDLDEYLCVQWRLEEIHLLEFYYKCEDALMLLIVTFGCQYLKDEESAIIAFKFHKSKDFLHGQCSENVCFDANDSYVLEISRWEWVSQEQHILALSARYGDILQQLTSEKRVMGYKEKLLQSIPQEVTDSVSRFTQSIQAFEVLTFPQNDPDAVTITQKDIQRLKPKEFLNDTIIDFYIKFLQSKLTAKDKERFYFFNSFFFSKLADDDMMHGKAAFARVKKWTRKVKLFDKDYLFIPVNQSLHWSLIIICHPGNIGGLSKTSGFCMGMPCILHLDSMKGSHLDAGEIIRNYLLEEWFERSHQTNLSMEQTEELFSQLQCIYAQVPQQDNLWDCGLFLLHYVELFLKAAPVEFSLSRSQGFPYFLTESWFKPSEASGKRADIKRLILGLGGDSPSVEKAGSETSNYSQSSPLTMGMEIVALSNCQPCPSDPLSEKSPAEVSSDIKEGIKVCGATLTPEVCHFPEECEYLDNLEVIQNHSSVTEDLSSEIATHQSILGSNVILLMEEDDCTQQGVSWDVLDCPVLSPVRPLQVPEVFNDPVSMEKDASDLSAYLSLMPTSIFSACKASDESMHCCSVEEKKTCQRQQKTLIGLTRLGEDLFHNLSSETTLSDMSSNFELENRPANSRGRKCIVEKPLEMFGGQRVEELGVSASIHDIEELSSDDSLDEWERSRARRSPKFAPQIGKRMTRSKTQKPSPNVKEEARQAALSLCKEKAKKRLK</sequence>
<evidence type="ECO:0000313" key="2">
    <source>
        <dbReference type="Proteomes" id="UP000828922"/>
    </source>
</evidence>
<name>A0ACB8HMC2_9BRYO</name>
<reference evidence="2" key="1">
    <citation type="journal article" date="2022" name="New Phytol.">
        <title>Phylogenomic structure and speciation in an emerging model: the Sphagnum magellanicum complex (Bryophyta).</title>
        <authorList>
            <person name="Shaw A.J."/>
            <person name="Piatkowski B."/>
            <person name="Duffy A.M."/>
            <person name="Aguero B."/>
            <person name="Imwattana K."/>
            <person name="Nieto-Lugilde M."/>
            <person name="Healey A."/>
            <person name="Weston D.J."/>
            <person name="Patel M.N."/>
            <person name="Schmutz J."/>
            <person name="Grimwood J."/>
            <person name="Yavitt J.B."/>
            <person name="Hassel K."/>
            <person name="Stenoien H.K."/>
            <person name="Flatberg K.I."/>
            <person name="Bickford C.P."/>
            <person name="Hicks K.A."/>
        </authorList>
    </citation>
    <scope>NUCLEOTIDE SEQUENCE [LARGE SCALE GENOMIC DNA]</scope>
</reference>